<dbReference type="EMBL" id="JAAITS010000056">
    <property type="protein sequence ID" value="NSG86989.1"/>
    <property type="molecule type" value="Genomic_DNA"/>
</dbReference>
<evidence type="ECO:0000313" key="2">
    <source>
        <dbReference type="Proteomes" id="UP001644719"/>
    </source>
</evidence>
<comment type="caution">
    <text evidence="1">The sequence shown here is derived from an EMBL/GenBank/DDBJ whole genome shotgun (WGS) entry which is preliminary data.</text>
</comment>
<gene>
    <name evidence="1" type="ORF">G5B17_16600</name>
</gene>
<keyword evidence="2" id="KW-1185">Reference proteome</keyword>
<sequence length="122" mass="14222">MEKSLFNELTLEQKQKLLTLPAELKHFTQTQWAAIYGIVPMTQELFDSIQLKRLKAGEELESAALDTFLKYPEFALNYSSRLESALITSNTISSDDAEENFKQLYEKMRHSIYEKFQYDIDA</sequence>
<proteinExistence type="predicted"/>
<protein>
    <submittedName>
        <fullName evidence="1">Uncharacterized protein</fullName>
    </submittedName>
</protein>
<dbReference type="Proteomes" id="UP001644719">
    <property type="component" value="Unassembled WGS sequence"/>
</dbReference>
<evidence type="ECO:0000313" key="1">
    <source>
        <dbReference type="EMBL" id="NSG86989.1"/>
    </source>
</evidence>
<dbReference type="RefSeq" id="WP_173717484.1">
    <property type="nucleotide sequence ID" value="NZ_JAAINN010000062.1"/>
</dbReference>
<accession>A0ABX2HA93</accession>
<name>A0ABX2HA93_9FIRM</name>
<organism evidence="1 2">
    <name type="scientific">Blautia faecis</name>
    <dbReference type="NCBI Taxonomy" id="871665"/>
    <lineage>
        <taxon>Bacteria</taxon>
        <taxon>Bacillati</taxon>
        <taxon>Bacillota</taxon>
        <taxon>Clostridia</taxon>
        <taxon>Lachnospirales</taxon>
        <taxon>Lachnospiraceae</taxon>
        <taxon>Blautia</taxon>
    </lineage>
</organism>
<reference evidence="1 2" key="1">
    <citation type="journal article" date="2020" name="Cell Host Microbe">
        <title>Functional and Genomic Variation between Human-Derived Isolates of Lachnospiraceae Reveals Inter- and Intra-Species Diversity.</title>
        <authorList>
            <person name="Sorbara M.T."/>
            <person name="Littmann E.R."/>
            <person name="Fontana E."/>
            <person name="Moody T.U."/>
            <person name="Kohout C.E."/>
            <person name="Gjonbalaj M."/>
            <person name="Eaton V."/>
            <person name="Seok R."/>
            <person name="Leiner I.M."/>
            <person name="Pamer E.G."/>
        </authorList>
    </citation>
    <scope>NUCLEOTIDE SEQUENCE [LARGE SCALE GENOMIC DNA]</scope>
    <source>
        <strain evidence="1 2">MSK.17.74</strain>
    </source>
</reference>